<organism evidence="5 6">
    <name type="scientific">Flavimaribacter sediminis</name>
    <dbReference type="NCBI Taxonomy" id="2865987"/>
    <lineage>
        <taxon>Bacteria</taxon>
        <taxon>Pseudomonadati</taxon>
        <taxon>Pseudomonadota</taxon>
        <taxon>Alphaproteobacteria</taxon>
        <taxon>Hyphomicrobiales</taxon>
        <taxon>Rhizobiaceae</taxon>
        <taxon>Flavimaribacter</taxon>
    </lineage>
</organism>
<gene>
    <name evidence="5" type="ORF">K1W69_16710</name>
</gene>
<dbReference type="GO" id="GO:0003700">
    <property type="term" value="F:DNA-binding transcription factor activity"/>
    <property type="evidence" value="ECO:0007669"/>
    <property type="project" value="InterPro"/>
</dbReference>
<dbReference type="Gene3D" id="1.10.10.10">
    <property type="entry name" value="Winged helix-like DNA-binding domain superfamily/Winged helix DNA-binding domain"/>
    <property type="match status" value="1"/>
</dbReference>
<evidence type="ECO:0000256" key="2">
    <source>
        <dbReference type="ARBA" id="ARBA00023125"/>
    </source>
</evidence>
<dbReference type="SUPFAM" id="SSF46785">
    <property type="entry name" value="Winged helix' DNA-binding domain"/>
    <property type="match status" value="1"/>
</dbReference>
<evidence type="ECO:0000313" key="5">
    <source>
        <dbReference type="EMBL" id="MBW8638840.1"/>
    </source>
</evidence>
<protein>
    <submittedName>
        <fullName evidence="5">Metalloregulator ArsR/SmtB family transcription factor</fullName>
    </submittedName>
</protein>
<dbReference type="InterPro" id="IPR036390">
    <property type="entry name" value="WH_DNA-bd_sf"/>
</dbReference>
<dbReference type="PRINTS" id="PR00778">
    <property type="entry name" value="HTHARSR"/>
</dbReference>
<evidence type="ECO:0000313" key="6">
    <source>
        <dbReference type="Proteomes" id="UP001196509"/>
    </source>
</evidence>
<dbReference type="AlphaFoldDB" id="A0AAE3D0S8"/>
<name>A0AAE3D0S8_9HYPH</name>
<dbReference type="InterPro" id="IPR051011">
    <property type="entry name" value="Metal_resp_trans_reg"/>
</dbReference>
<dbReference type="EMBL" id="JAICBX010000003">
    <property type="protein sequence ID" value="MBW8638840.1"/>
    <property type="molecule type" value="Genomic_DNA"/>
</dbReference>
<dbReference type="InterPro" id="IPR011991">
    <property type="entry name" value="ArsR-like_HTH"/>
</dbReference>
<evidence type="ECO:0000256" key="1">
    <source>
        <dbReference type="ARBA" id="ARBA00023015"/>
    </source>
</evidence>
<proteinExistence type="predicted"/>
<keyword evidence="2" id="KW-0238">DNA-binding</keyword>
<dbReference type="InterPro" id="IPR036388">
    <property type="entry name" value="WH-like_DNA-bd_sf"/>
</dbReference>
<dbReference type="SMART" id="SM00418">
    <property type="entry name" value="HTH_ARSR"/>
    <property type="match status" value="1"/>
</dbReference>
<keyword evidence="3" id="KW-0804">Transcription</keyword>
<sequence>MTLDTEKLEENAERAACLLGAMANANRLLVLCNLVKGEMSVNALAENVNLSQSALSQHLAKLRALDLVKTRREAQTIYYSIASHEVSAVLETLYALYCAPVLEPA</sequence>
<dbReference type="Pfam" id="PF01022">
    <property type="entry name" value="HTH_5"/>
    <property type="match status" value="1"/>
</dbReference>
<dbReference type="PROSITE" id="PS50987">
    <property type="entry name" value="HTH_ARSR_2"/>
    <property type="match status" value="1"/>
</dbReference>
<dbReference type="NCBIfam" id="NF033788">
    <property type="entry name" value="HTH_metalloreg"/>
    <property type="match status" value="1"/>
</dbReference>
<dbReference type="PANTHER" id="PTHR43132">
    <property type="entry name" value="ARSENICAL RESISTANCE OPERON REPRESSOR ARSR-RELATED"/>
    <property type="match status" value="1"/>
</dbReference>
<keyword evidence="1" id="KW-0805">Transcription regulation</keyword>
<dbReference type="Proteomes" id="UP001196509">
    <property type="component" value="Unassembled WGS sequence"/>
</dbReference>
<comment type="caution">
    <text evidence="5">The sequence shown here is derived from an EMBL/GenBank/DDBJ whole genome shotgun (WGS) entry which is preliminary data.</text>
</comment>
<evidence type="ECO:0000259" key="4">
    <source>
        <dbReference type="PROSITE" id="PS50987"/>
    </source>
</evidence>
<dbReference type="GO" id="GO:0003677">
    <property type="term" value="F:DNA binding"/>
    <property type="evidence" value="ECO:0007669"/>
    <property type="project" value="UniProtKB-KW"/>
</dbReference>
<dbReference type="PANTHER" id="PTHR43132:SF2">
    <property type="entry name" value="ARSENICAL RESISTANCE OPERON REPRESSOR ARSR-RELATED"/>
    <property type="match status" value="1"/>
</dbReference>
<dbReference type="CDD" id="cd00090">
    <property type="entry name" value="HTH_ARSR"/>
    <property type="match status" value="1"/>
</dbReference>
<feature type="domain" description="HTH arsR-type" evidence="4">
    <location>
        <begin position="8"/>
        <end position="101"/>
    </location>
</feature>
<evidence type="ECO:0000256" key="3">
    <source>
        <dbReference type="ARBA" id="ARBA00023163"/>
    </source>
</evidence>
<dbReference type="InterPro" id="IPR001845">
    <property type="entry name" value="HTH_ArsR_DNA-bd_dom"/>
</dbReference>
<reference evidence="5" key="1">
    <citation type="submission" date="2021-08" db="EMBL/GenBank/DDBJ databases">
        <title>Hoeflea bacterium WL0058 sp. nov., isolated from the sediment.</title>
        <authorList>
            <person name="Wang L."/>
            <person name="Zhang D."/>
        </authorList>
    </citation>
    <scope>NUCLEOTIDE SEQUENCE</scope>
    <source>
        <strain evidence="5">WL0058</strain>
    </source>
</reference>
<keyword evidence="6" id="KW-1185">Reference proteome</keyword>
<accession>A0AAE3D0S8</accession>